<comment type="caution">
    <text evidence="1">The sequence shown here is derived from an EMBL/GenBank/DDBJ whole genome shotgun (WGS) entry which is preliminary data.</text>
</comment>
<sequence length="121" mass="13713">MSYKKQSNLSSRTKRRRVEDELRNIASFISDPMINHNVMPQSNSSKINFVPGVNSNSNVFVSTSNISDENVNFTPPLRSSNESILQDYLNNEALENLSEISINSNSERESSSDEHVLCIRF</sequence>
<proteinExistence type="predicted"/>
<keyword evidence="2" id="KW-1185">Reference proteome</keyword>
<name>A0AAV0Y9Z5_9HEMI</name>
<protein>
    <submittedName>
        <fullName evidence="1">Uncharacterized protein</fullName>
    </submittedName>
</protein>
<dbReference type="AlphaFoldDB" id="A0AAV0Y9Z5"/>
<gene>
    <name evidence="1" type="ORF">MEUPH1_LOCUS29887</name>
</gene>
<organism evidence="1 2">
    <name type="scientific">Macrosiphum euphorbiae</name>
    <name type="common">potato aphid</name>
    <dbReference type="NCBI Taxonomy" id="13131"/>
    <lineage>
        <taxon>Eukaryota</taxon>
        <taxon>Metazoa</taxon>
        <taxon>Ecdysozoa</taxon>
        <taxon>Arthropoda</taxon>
        <taxon>Hexapoda</taxon>
        <taxon>Insecta</taxon>
        <taxon>Pterygota</taxon>
        <taxon>Neoptera</taxon>
        <taxon>Paraneoptera</taxon>
        <taxon>Hemiptera</taxon>
        <taxon>Sternorrhyncha</taxon>
        <taxon>Aphidomorpha</taxon>
        <taxon>Aphidoidea</taxon>
        <taxon>Aphididae</taxon>
        <taxon>Macrosiphini</taxon>
        <taxon>Macrosiphum</taxon>
    </lineage>
</organism>
<evidence type="ECO:0000313" key="1">
    <source>
        <dbReference type="EMBL" id="CAI6376524.1"/>
    </source>
</evidence>
<reference evidence="1 2" key="1">
    <citation type="submission" date="2023-01" db="EMBL/GenBank/DDBJ databases">
        <authorList>
            <person name="Whitehead M."/>
        </authorList>
    </citation>
    <scope>NUCLEOTIDE SEQUENCE [LARGE SCALE GENOMIC DNA]</scope>
</reference>
<evidence type="ECO:0000313" key="2">
    <source>
        <dbReference type="Proteomes" id="UP001160148"/>
    </source>
</evidence>
<accession>A0AAV0Y9Z5</accession>
<dbReference type="EMBL" id="CARXXK010001495">
    <property type="protein sequence ID" value="CAI6376524.1"/>
    <property type="molecule type" value="Genomic_DNA"/>
</dbReference>
<dbReference type="Proteomes" id="UP001160148">
    <property type="component" value="Unassembled WGS sequence"/>
</dbReference>